<dbReference type="AlphaFoldDB" id="A0A139WZ78"/>
<dbReference type="PANTHER" id="PTHR34597:SF3">
    <property type="entry name" value="OUTER MEMBRANE TRANSPORTER CDIB"/>
    <property type="match status" value="1"/>
</dbReference>
<keyword evidence="3" id="KW-0998">Cell outer membrane</keyword>
<keyword evidence="7" id="KW-1185">Reference proteome</keyword>
<dbReference type="PANTHER" id="PTHR34597">
    <property type="entry name" value="SLR1661 PROTEIN"/>
    <property type="match status" value="1"/>
</dbReference>
<keyword evidence="2" id="KW-0812">Transmembrane</keyword>
<keyword evidence="1" id="KW-0472">Membrane</keyword>
<dbReference type="Proteomes" id="UP000076925">
    <property type="component" value="Unassembled WGS sequence"/>
</dbReference>
<dbReference type="InterPro" id="IPR013686">
    <property type="entry name" value="Polypept-transport_assoc_ShlB"/>
</dbReference>
<dbReference type="InterPro" id="IPR051544">
    <property type="entry name" value="TPS_OM_transporter"/>
</dbReference>
<reference evidence="6 7" key="1">
    <citation type="journal article" date="2013" name="Genome Biol. Evol.">
        <title>Genomes of Stigonematalean cyanobacteria (subsection V) and the evolution of oxygenic photosynthesis from prokaryotes to plastids.</title>
        <authorList>
            <person name="Dagan T."/>
            <person name="Roettger M."/>
            <person name="Stucken K."/>
            <person name="Landan G."/>
            <person name="Koch R."/>
            <person name="Major P."/>
            <person name="Gould S.B."/>
            <person name="Goremykin V.V."/>
            <person name="Rippka R."/>
            <person name="Tandeau de Marsac N."/>
            <person name="Gugger M."/>
            <person name="Lockhart P.J."/>
            <person name="Allen J.F."/>
            <person name="Brune I."/>
            <person name="Maus I."/>
            <person name="Puhler A."/>
            <person name="Martin W.F."/>
        </authorList>
    </citation>
    <scope>NUCLEOTIDE SEQUENCE [LARGE SCALE GENOMIC DNA]</scope>
    <source>
        <strain evidence="6 7">PCC 7110</strain>
    </source>
</reference>
<dbReference type="Pfam" id="PF08479">
    <property type="entry name" value="POTRA_2"/>
    <property type="match status" value="1"/>
</dbReference>
<evidence type="ECO:0000313" key="6">
    <source>
        <dbReference type="EMBL" id="KYC37720.1"/>
    </source>
</evidence>
<evidence type="ECO:0000313" key="7">
    <source>
        <dbReference type="Proteomes" id="UP000076925"/>
    </source>
</evidence>
<dbReference type="Pfam" id="PF03865">
    <property type="entry name" value="ShlB"/>
    <property type="match status" value="1"/>
</dbReference>
<evidence type="ECO:0000256" key="3">
    <source>
        <dbReference type="ARBA" id="ARBA00023237"/>
    </source>
</evidence>
<proteinExistence type="predicted"/>
<evidence type="ECO:0000256" key="2">
    <source>
        <dbReference type="ARBA" id="ARBA00022692"/>
    </source>
</evidence>
<dbReference type="GO" id="GO:0098046">
    <property type="term" value="C:type V protein secretion system complex"/>
    <property type="evidence" value="ECO:0007669"/>
    <property type="project" value="TreeGrafter"/>
</dbReference>
<dbReference type="Gene3D" id="2.40.160.50">
    <property type="entry name" value="membrane protein fhac: a member of the omp85/tpsb transporter family"/>
    <property type="match status" value="1"/>
</dbReference>
<dbReference type="GO" id="GO:0008320">
    <property type="term" value="F:protein transmembrane transporter activity"/>
    <property type="evidence" value="ECO:0007669"/>
    <property type="project" value="TreeGrafter"/>
</dbReference>
<evidence type="ECO:0008006" key="8">
    <source>
        <dbReference type="Google" id="ProtNLM"/>
    </source>
</evidence>
<protein>
    <recommendedName>
        <fullName evidence="8">Hemolysin activation/secretion protein</fullName>
    </recommendedName>
</protein>
<name>A0A139WZ78_9CYAN</name>
<keyword evidence="1" id="KW-1134">Transmembrane beta strand</keyword>
<evidence type="ECO:0000259" key="5">
    <source>
        <dbReference type="Pfam" id="PF08479"/>
    </source>
</evidence>
<gene>
    <name evidence="6" type="ORF">WA1_04160</name>
</gene>
<dbReference type="GO" id="GO:0046819">
    <property type="term" value="P:protein secretion by the type V secretion system"/>
    <property type="evidence" value="ECO:0007669"/>
    <property type="project" value="TreeGrafter"/>
</dbReference>
<feature type="domain" description="Haemolysin activator HlyB C-terminal" evidence="4">
    <location>
        <begin position="103"/>
        <end position="409"/>
    </location>
</feature>
<dbReference type="InterPro" id="IPR005565">
    <property type="entry name" value="Hemolysn_activator_HlyB_C"/>
</dbReference>
<comment type="caution">
    <text evidence="6">The sequence shown here is derived from an EMBL/GenBank/DDBJ whole genome shotgun (WGS) entry which is preliminary data.</text>
</comment>
<dbReference type="EMBL" id="ANNX02000045">
    <property type="protein sequence ID" value="KYC37720.1"/>
    <property type="molecule type" value="Genomic_DNA"/>
</dbReference>
<dbReference type="RefSeq" id="WP_017743322.1">
    <property type="nucleotide sequence ID" value="NZ_KQ976354.1"/>
</dbReference>
<dbReference type="STRING" id="128403.WA1_04160"/>
<accession>A0A139WZ78</accession>
<evidence type="ECO:0000259" key="4">
    <source>
        <dbReference type="Pfam" id="PF03865"/>
    </source>
</evidence>
<organism evidence="6 7">
    <name type="scientific">Scytonema hofmannii PCC 7110</name>
    <dbReference type="NCBI Taxonomy" id="128403"/>
    <lineage>
        <taxon>Bacteria</taxon>
        <taxon>Bacillati</taxon>
        <taxon>Cyanobacteriota</taxon>
        <taxon>Cyanophyceae</taxon>
        <taxon>Nostocales</taxon>
        <taxon>Scytonemataceae</taxon>
        <taxon>Scytonema</taxon>
    </lineage>
</organism>
<sequence>MRSRITQLYINNGYETSGAFVLNDQPLETSVIHIQVVEGELEDIKIDGLNRLEPSYVRSRLRLATKRPLNRRRLEEALQLLQLDPLLQQVNAELTAGSAPGRNILQVQLKEAPAFHAGIAVNNNQSPSIGSVQGSVFLRHDNLTGFGDSFSAEYGLTDGLDIYSFAYSLPINARNGTLNVRYSNNNSQIIEDTFDELGIRSDSETLSFSFRQPLVRKPTTEFALGLGLDVRRSQTFILDDIPFSFSEGPEDGKSRVSVIRFSQDWVKRDAKKVLAARSQFSFGIDAFNATVNDSGTDGLFFAWLGQFQWVQQITPRTIVLTSLNAQLTPDSLLSLERFNLGGADTVRGYRQNQIVSDNGVLATAELRIPLTKNPRQLQLNPFIEMGAGWNNRGDNPDPGFIIGTGLGVQWRPIRGLDVRVDYGIPLIAANDEGNSLQEKGLYFSVRYQPF</sequence>
<feature type="domain" description="Polypeptide-transport-associated ShlB-type" evidence="5">
    <location>
        <begin position="2"/>
        <end position="39"/>
    </location>
</feature>
<evidence type="ECO:0000256" key="1">
    <source>
        <dbReference type="ARBA" id="ARBA00022452"/>
    </source>
</evidence>